<dbReference type="InterPro" id="IPR050272">
    <property type="entry name" value="Isochorismatase-like_hydrls"/>
</dbReference>
<keyword evidence="1" id="KW-0378">Hydrolase</keyword>
<dbReference type="Pfam" id="PF00857">
    <property type="entry name" value="Isochorismatase"/>
    <property type="match status" value="1"/>
</dbReference>
<dbReference type="PANTHER" id="PTHR43540">
    <property type="entry name" value="PEROXYUREIDOACRYLATE/UREIDOACRYLATE AMIDOHYDROLASE-RELATED"/>
    <property type="match status" value="1"/>
</dbReference>
<dbReference type="Gene3D" id="3.40.50.850">
    <property type="entry name" value="Isochorismatase-like"/>
    <property type="match status" value="1"/>
</dbReference>
<dbReference type="GO" id="GO:0016787">
    <property type="term" value="F:hydrolase activity"/>
    <property type="evidence" value="ECO:0007669"/>
    <property type="project" value="UniProtKB-KW"/>
</dbReference>
<dbReference type="SUPFAM" id="SSF52499">
    <property type="entry name" value="Isochorismatase-like hydrolases"/>
    <property type="match status" value="1"/>
</dbReference>
<evidence type="ECO:0000256" key="2">
    <source>
        <dbReference type="SAM" id="MobiDB-lite"/>
    </source>
</evidence>
<dbReference type="eggNOG" id="COG1335">
    <property type="taxonomic scope" value="Bacteria"/>
</dbReference>
<organism evidence="4 5">
    <name type="scientific">Streptomyces clavuligerus</name>
    <dbReference type="NCBI Taxonomy" id="1901"/>
    <lineage>
        <taxon>Bacteria</taxon>
        <taxon>Bacillati</taxon>
        <taxon>Actinomycetota</taxon>
        <taxon>Actinomycetes</taxon>
        <taxon>Kitasatosporales</taxon>
        <taxon>Streptomycetaceae</taxon>
        <taxon>Streptomyces</taxon>
    </lineage>
</organism>
<reference evidence="4 5" key="1">
    <citation type="journal article" date="2010" name="Genome Biol. Evol.">
        <title>The sequence of a 1.8-mb bacterial linear plasmid reveals a rich evolutionary reservoir of secondary metabolic pathways.</title>
        <authorList>
            <person name="Medema M.H."/>
            <person name="Trefzer A."/>
            <person name="Kovalchuk A."/>
            <person name="van den Berg M."/>
            <person name="Mueller U."/>
            <person name="Heijne W."/>
            <person name="Wu L."/>
            <person name="Alam M.T."/>
            <person name="Ronning C.M."/>
            <person name="Nierman W.C."/>
            <person name="Bovenberg R.A.L."/>
            <person name="Breitling R."/>
            <person name="Takano E."/>
        </authorList>
    </citation>
    <scope>NUCLEOTIDE SEQUENCE [LARGE SCALE GENOMIC DNA]</scope>
    <source>
        <strain evidence="5">ATCC 27064 / DSM 738 / JCM 4710 / NBRC 13307 / NCIMB 12785 / NRRL 3585 / VKM Ac-602</strain>
    </source>
</reference>
<protein>
    <submittedName>
        <fullName evidence="4">Putative isochorismatase</fullName>
    </submittedName>
</protein>
<dbReference type="EMBL" id="CM000913">
    <property type="protein sequence ID" value="EFG10234.1"/>
    <property type="molecule type" value="Genomic_DNA"/>
</dbReference>
<proteinExistence type="predicted"/>
<feature type="domain" description="Isochorismatase-like" evidence="3">
    <location>
        <begin position="63"/>
        <end position="202"/>
    </location>
</feature>
<dbReference type="InterPro" id="IPR036380">
    <property type="entry name" value="Isochorismatase-like_sf"/>
</dbReference>
<dbReference type="AlphaFoldDB" id="E2PY58"/>
<evidence type="ECO:0000313" key="5">
    <source>
        <dbReference type="Proteomes" id="UP000002357"/>
    </source>
</evidence>
<accession>E2PY58</accession>
<sequence length="241" mass="25028">MTVRHDSRLRWGDRRSYEVGSVQETVGTGEQRAAGAAPADGGRVHEGVWVSAPYRESAADAQALILVDAQSAFLTGSHAVPDAAGLTLRLAALLERARAAGAVVVHLRNDGEPGAVDEPGSPGWELLLPVRESDREHVVRKDEDDGFAGTGLAELLRGRGVGRVVIAGVLSEMCVSATAAGAVERGFAVVLPHDTHATYGLDDIPAPVVSRVAEHALGDDPELVRSADRVGFTAPSGGVPG</sequence>
<dbReference type="Proteomes" id="UP000002357">
    <property type="component" value="Chromosome"/>
</dbReference>
<evidence type="ECO:0000256" key="1">
    <source>
        <dbReference type="ARBA" id="ARBA00022801"/>
    </source>
</evidence>
<feature type="region of interest" description="Disordered" evidence="2">
    <location>
        <begin position="21"/>
        <end position="42"/>
    </location>
</feature>
<evidence type="ECO:0000259" key="3">
    <source>
        <dbReference type="Pfam" id="PF00857"/>
    </source>
</evidence>
<dbReference type="PANTHER" id="PTHR43540:SF1">
    <property type="entry name" value="ISOCHORISMATASE HYDROLASE"/>
    <property type="match status" value="1"/>
</dbReference>
<keyword evidence="5" id="KW-1185">Reference proteome</keyword>
<dbReference type="STRING" id="1901.BB341_03190"/>
<evidence type="ECO:0000313" key="4">
    <source>
        <dbReference type="EMBL" id="EFG10234.1"/>
    </source>
</evidence>
<name>E2PY58_STRCL</name>
<dbReference type="InterPro" id="IPR000868">
    <property type="entry name" value="Isochorismatase-like_dom"/>
</dbReference>
<gene>
    <name evidence="4" type="ORF">SCLAV_5160</name>
</gene>